<evidence type="ECO:0008006" key="5">
    <source>
        <dbReference type="Google" id="ProtNLM"/>
    </source>
</evidence>
<dbReference type="RefSeq" id="WP_114282086.1">
    <property type="nucleotide sequence ID" value="NZ_PSYR01000001.1"/>
</dbReference>
<accession>A0A368HIJ3</accession>
<dbReference type="GO" id="GO:0009244">
    <property type="term" value="P:lipopolysaccharide core region biosynthetic process"/>
    <property type="evidence" value="ECO:0007669"/>
    <property type="project" value="TreeGrafter"/>
</dbReference>
<reference evidence="3 4" key="1">
    <citation type="submission" date="2018-02" db="EMBL/GenBank/DDBJ databases">
        <title>Insights into the biology of acidophilic members of the Acidiferrobacteraceae family derived from comparative genomic analyses.</title>
        <authorList>
            <person name="Issotta F."/>
            <person name="Thyssen C."/>
            <person name="Mena C."/>
            <person name="Moya A."/>
            <person name="Bellenberg S."/>
            <person name="Sproer C."/>
            <person name="Covarrubias P.C."/>
            <person name="Sand W."/>
            <person name="Quatrini R."/>
            <person name="Vera M."/>
        </authorList>
    </citation>
    <scope>NUCLEOTIDE SEQUENCE [LARGE SCALE GENOMIC DNA]</scope>
    <source>
        <strain evidence="4">m-1</strain>
    </source>
</reference>
<protein>
    <recommendedName>
        <fullName evidence="5">Lipopolysaccharide heptosyltransferase family protein</fullName>
    </recommendedName>
</protein>
<evidence type="ECO:0000256" key="1">
    <source>
        <dbReference type="ARBA" id="ARBA00022676"/>
    </source>
</evidence>
<proteinExistence type="predicted"/>
<dbReference type="Proteomes" id="UP000253250">
    <property type="component" value="Unassembled WGS sequence"/>
</dbReference>
<evidence type="ECO:0000256" key="2">
    <source>
        <dbReference type="ARBA" id="ARBA00022679"/>
    </source>
</evidence>
<dbReference type="OrthoDB" id="9797795at2"/>
<dbReference type="Gene3D" id="3.40.50.2000">
    <property type="entry name" value="Glycogen Phosphorylase B"/>
    <property type="match status" value="2"/>
</dbReference>
<dbReference type="Pfam" id="PF01075">
    <property type="entry name" value="Glyco_transf_9"/>
    <property type="match status" value="1"/>
</dbReference>
<keyword evidence="4" id="KW-1185">Reference proteome</keyword>
<sequence>MRSFLVIRRDNIGDLVCTTPLFAVLKTRFPDARLCALVNTYNRAVLDGNPLIDAVYALPSHEEKRPGQNLRARLAENMAALSRLRKERFECVIQASRSTRRKDKVLGYLAGCRHYLTRCHDPDTGHEVVRTLSVLNGIGLYPQPAAPCVYPDPTAVARTRALLERSPAGPAPTAIHLSARSPEKRWPLERYLEFLQKAVALGGRFVVLWSPGPKSQPGHPGDDDRAATLSKELVGLPVTFFRTDMVADLMAVLAASSNLIACDGGHCHLAAALRVPVLGLYCNRFINDWRPWGGCIGSWARRAFRKSPWTRF</sequence>
<dbReference type="InterPro" id="IPR051199">
    <property type="entry name" value="LPS_LOS_Heptosyltrfase"/>
</dbReference>
<dbReference type="SUPFAM" id="SSF53756">
    <property type="entry name" value="UDP-Glycosyltransferase/glycogen phosphorylase"/>
    <property type="match status" value="1"/>
</dbReference>
<evidence type="ECO:0000313" key="3">
    <source>
        <dbReference type="EMBL" id="RCN58269.1"/>
    </source>
</evidence>
<dbReference type="EMBL" id="PSYR01000001">
    <property type="protein sequence ID" value="RCN58269.1"/>
    <property type="molecule type" value="Genomic_DNA"/>
</dbReference>
<dbReference type="GO" id="GO:0005829">
    <property type="term" value="C:cytosol"/>
    <property type="evidence" value="ECO:0007669"/>
    <property type="project" value="TreeGrafter"/>
</dbReference>
<dbReference type="InterPro" id="IPR002201">
    <property type="entry name" value="Glyco_trans_9"/>
</dbReference>
<name>A0A368HIJ3_9GAMM</name>
<dbReference type="CDD" id="cd03789">
    <property type="entry name" value="GT9_LPS_heptosyltransferase"/>
    <property type="match status" value="1"/>
</dbReference>
<comment type="caution">
    <text evidence="3">The sequence shown here is derived from an EMBL/GenBank/DDBJ whole genome shotgun (WGS) entry which is preliminary data.</text>
</comment>
<dbReference type="GO" id="GO:0008713">
    <property type="term" value="F:ADP-heptose-lipopolysaccharide heptosyltransferase activity"/>
    <property type="evidence" value="ECO:0007669"/>
    <property type="project" value="TreeGrafter"/>
</dbReference>
<organism evidence="3 4">
    <name type="scientific">Acidiferrobacter thiooxydans</name>
    <dbReference type="NCBI Taxonomy" id="163359"/>
    <lineage>
        <taxon>Bacteria</taxon>
        <taxon>Pseudomonadati</taxon>
        <taxon>Pseudomonadota</taxon>
        <taxon>Gammaproteobacteria</taxon>
        <taxon>Acidiferrobacterales</taxon>
        <taxon>Acidiferrobacteraceae</taxon>
        <taxon>Acidiferrobacter</taxon>
    </lineage>
</organism>
<evidence type="ECO:0000313" key="4">
    <source>
        <dbReference type="Proteomes" id="UP000253250"/>
    </source>
</evidence>
<dbReference type="AlphaFoldDB" id="A0A368HIJ3"/>
<keyword evidence="2" id="KW-0808">Transferase</keyword>
<keyword evidence="1" id="KW-0328">Glycosyltransferase</keyword>
<dbReference type="PANTHER" id="PTHR30160">
    <property type="entry name" value="TETRAACYLDISACCHARIDE 4'-KINASE-RELATED"/>
    <property type="match status" value="1"/>
</dbReference>
<dbReference type="PANTHER" id="PTHR30160:SF1">
    <property type="entry name" value="LIPOPOLYSACCHARIDE 1,2-N-ACETYLGLUCOSAMINETRANSFERASE-RELATED"/>
    <property type="match status" value="1"/>
</dbReference>
<gene>
    <name evidence="3" type="ORF">C4900_00235</name>
</gene>